<dbReference type="Proteomes" id="UP000253606">
    <property type="component" value="Chromosome"/>
</dbReference>
<name>A0A2Z5FZ69_9BACT</name>
<feature type="compositionally biased region" description="Polar residues" evidence="1">
    <location>
        <begin position="232"/>
        <end position="241"/>
    </location>
</feature>
<reference evidence="2 3" key="1">
    <citation type="journal article" date="2018" name="Front. Microbiol.">
        <title>Hydrolytic Capabilities as a Key to Environmental Success: Chitinolytic and Cellulolytic Acidobacteria From Acidic Sub-arctic Soils and Boreal Peatlands.</title>
        <authorList>
            <person name="Belova S.E."/>
            <person name="Ravin N.V."/>
            <person name="Pankratov T.A."/>
            <person name="Rakitin A.L."/>
            <person name="Ivanova A.A."/>
            <person name="Beletsky A.V."/>
            <person name="Mardanov A.V."/>
            <person name="Sinninghe Damste J.S."/>
            <person name="Dedysh S.N."/>
        </authorList>
    </citation>
    <scope>NUCLEOTIDE SEQUENCE [LARGE SCALE GENOMIC DNA]</scope>
    <source>
        <strain evidence="2 3">SBC82</strain>
    </source>
</reference>
<dbReference type="AlphaFoldDB" id="A0A2Z5FZ69"/>
<dbReference type="OrthoDB" id="2284173at2"/>
<proteinExistence type="predicted"/>
<evidence type="ECO:0000313" key="3">
    <source>
        <dbReference type="Proteomes" id="UP000253606"/>
    </source>
</evidence>
<feature type="region of interest" description="Disordered" evidence="1">
    <location>
        <begin position="219"/>
        <end position="241"/>
    </location>
</feature>
<keyword evidence="3" id="KW-1185">Reference proteome</keyword>
<evidence type="ECO:0000313" key="2">
    <source>
        <dbReference type="EMBL" id="AXC12138.1"/>
    </source>
</evidence>
<evidence type="ECO:0000256" key="1">
    <source>
        <dbReference type="SAM" id="MobiDB-lite"/>
    </source>
</evidence>
<sequence>MLDSIGFLAAAMIGTQKLSNQDILNDELARSRHALTYLKQKIGNDAMRELLRDDLLTMTARVRDWVKASAGAWQTGAVELLVPGPSASGFRQWYANAMSESWEVELRAGHPEHFINHPVSDSIEVIENVGETELPWHIFYRRLAEEAEVPSAWDQRFPVHFAAEIVDAEGTRVGYSMREFHDDKDGLHMKLTSHLPPQRRLNCCNGTCTTSALNTVTGRASPTKKYSCPFVRQQQPTSERG</sequence>
<dbReference type="KEGG" id="abas:ACPOL_2830"/>
<accession>A0A2Z5FZ69</accession>
<dbReference type="EMBL" id="CP030840">
    <property type="protein sequence ID" value="AXC12138.1"/>
    <property type="molecule type" value="Genomic_DNA"/>
</dbReference>
<organism evidence="2 3">
    <name type="scientific">Acidisarcina polymorpha</name>
    <dbReference type="NCBI Taxonomy" id="2211140"/>
    <lineage>
        <taxon>Bacteria</taxon>
        <taxon>Pseudomonadati</taxon>
        <taxon>Acidobacteriota</taxon>
        <taxon>Terriglobia</taxon>
        <taxon>Terriglobales</taxon>
        <taxon>Acidobacteriaceae</taxon>
        <taxon>Acidisarcina</taxon>
    </lineage>
</organism>
<dbReference type="RefSeq" id="WP_114207432.1">
    <property type="nucleotide sequence ID" value="NZ_CP030840.1"/>
</dbReference>
<protein>
    <submittedName>
        <fullName evidence="2">Uncharacterized protein</fullName>
    </submittedName>
</protein>
<gene>
    <name evidence="2" type="ORF">ACPOL_2830</name>
</gene>